<dbReference type="RefSeq" id="WP_152944179.1">
    <property type="nucleotide sequence ID" value="NZ_CP045490.1"/>
</dbReference>
<evidence type="ECO:0000313" key="2">
    <source>
        <dbReference type="Proteomes" id="UP000326170"/>
    </source>
</evidence>
<dbReference type="Proteomes" id="UP000326170">
    <property type="component" value="Plasmid unnamed2"/>
</dbReference>
<dbReference type="GeneID" id="42303141"/>
<sequence>MQYDEIDLQVRERDGERRLEVDGYFRPHPESKPPEYRRHAIFDLTEQQARKLYDDLGEQLDAWD</sequence>
<dbReference type="KEGG" id="nas:GCU68_18970"/>
<geneLocation type="plasmid" evidence="1 2">
    <name>unnamed2</name>
</geneLocation>
<accession>A0A5P9P904</accession>
<keyword evidence="1" id="KW-0614">Plasmid</keyword>
<name>A0A5P9P904_9EURY</name>
<keyword evidence="2" id="KW-1185">Reference proteome</keyword>
<reference evidence="1 2" key="1">
    <citation type="journal article" date="2007" name="Int. J. Syst. Evol. Microbiol.">
        <title>Natronorubrum sulfidifaciens sp. nov., an extremely haloalkaliphilic archaeon isolated from Aiding salt lake in Xin-Jiang, China.</title>
        <authorList>
            <person name="Cui H.L."/>
            <person name="Tohty D."/>
            <person name="Liu H.C."/>
            <person name="Liu S.J."/>
            <person name="Oren A."/>
            <person name="Zhou P.J."/>
        </authorList>
    </citation>
    <scope>NUCLEOTIDE SEQUENCE [LARGE SCALE GENOMIC DNA]</scope>
    <source>
        <strain evidence="1 2">7-3</strain>
        <plasmid evidence="1">unnamed2</plasmid>
    </source>
</reference>
<dbReference type="OrthoDB" id="181630at2157"/>
<organism evidence="1 2">
    <name type="scientific">Natronorubrum aibiense</name>
    <dbReference type="NCBI Taxonomy" id="348826"/>
    <lineage>
        <taxon>Archaea</taxon>
        <taxon>Methanobacteriati</taxon>
        <taxon>Methanobacteriota</taxon>
        <taxon>Stenosarchaea group</taxon>
        <taxon>Halobacteria</taxon>
        <taxon>Halobacteriales</taxon>
        <taxon>Natrialbaceae</taxon>
        <taxon>Natronorubrum</taxon>
    </lineage>
</organism>
<proteinExistence type="predicted"/>
<gene>
    <name evidence="1" type="ORF">GCU68_18970</name>
</gene>
<protein>
    <submittedName>
        <fullName evidence="1">Uncharacterized protein</fullName>
    </submittedName>
</protein>
<evidence type="ECO:0000313" key="1">
    <source>
        <dbReference type="EMBL" id="QFU84619.1"/>
    </source>
</evidence>
<dbReference type="AlphaFoldDB" id="A0A5P9P904"/>
<dbReference type="EMBL" id="CP045490">
    <property type="protein sequence ID" value="QFU84619.1"/>
    <property type="molecule type" value="Genomic_DNA"/>
</dbReference>